<name>A0A2I0HSW4_PUNGR</name>
<keyword evidence="3" id="KW-1185">Reference proteome</keyword>
<accession>A0A2I0HSW4</accession>
<feature type="region of interest" description="Disordered" evidence="1">
    <location>
        <begin position="24"/>
        <end position="51"/>
    </location>
</feature>
<feature type="compositionally biased region" description="Basic residues" evidence="1">
    <location>
        <begin position="35"/>
        <end position="45"/>
    </location>
</feature>
<feature type="region of interest" description="Disordered" evidence="1">
    <location>
        <begin position="69"/>
        <end position="98"/>
    </location>
</feature>
<organism evidence="2 3">
    <name type="scientific">Punica granatum</name>
    <name type="common">Pomegranate</name>
    <dbReference type="NCBI Taxonomy" id="22663"/>
    <lineage>
        <taxon>Eukaryota</taxon>
        <taxon>Viridiplantae</taxon>
        <taxon>Streptophyta</taxon>
        <taxon>Embryophyta</taxon>
        <taxon>Tracheophyta</taxon>
        <taxon>Spermatophyta</taxon>
        <taxon>Magnoliopsida</taxon>
        <taxon>eudicotyledons</taxon>
        <taxon>Gunneridae</taxon>
        <taxon>Pentapetalae</taxon>
        <taxon>rosids</taxon>
        <taxon>malvids</taxon>
        <taxon>Myrtales</taxon>
        <taxon>Lythraceae</taxon>
        <taxon>Punica</taxon>
    </lineage>
</organism>
<comment type="caution">
    <text evidence="2">The sequence shown here is derived from an EMBL/GenBank/DDBJ whole genome shotgun (WGS) entry which is preliminary data.</text>
</comment>
<feature type="region of interest" description="Disordered" evidence="1">
    <location>
        <begin position="138"/>
        <end position="158"/>
    </location>
</feature>
<dbReference type="AlphaFoldDB" id="A0A2I0HSW4"/>
<evidence type="ECO:0000313" key="3">
    <source>
        <dbReference type="Proteomes" id="UP000233551"/>
    </source>
</evidence>
<evidence type="ECO:0000256" key="1">
    <source>
        <dbReference type="SAM" id="MobiDB-lite"/>
    </source>
</evidence>
<reference evidence="2 3" key="1">
    <citation type="submission" date="2017-11" db="EMBL/GenBank/DDBJ databases">
        <title>De-novo sequencing of pomegranate (Punica granatum L.) genome.</title>
        <authorList>
            <person name="Akparov Z."/>
            <person name="Amiraslanov A."/>
            <person name="Hajiyeva S."/>
            <person name="Abbasov M."/>
            <person name="Kaur K."/>
            <person name="Hamwieh A."/>
            <person name="Solovyev V."/>
            <person name="Salamov A."/>
            <person name="Braich B."/>
            <person name="Kosarev P."/>
            <person name="Mahmoud A."/>
            <person name="Hajiyev E."/>
            <person name="Babayeva S."/>
            <person name="Izzatullayeva V."/>
            <person name="Mammadov A."/>
            <person name="Mammadov A."/>
            <person name="Sharifova S."/>
            <person name="Ojaghi J."/>
            <person name="Eynullazada K."/>
            <person name="Bayramov B."/>
            <person name="Abdulazimova A."/>
            <person name="Shahmuradov I."/>
        </authorList>
    </citation>
    <scope>NUCLEOTIDE SEQUENCE [LARGE SCALE GENOMIC DNA]</scope>
    <source>
        <strain evidence="3">cv. AG2017</strain>
        <tissue evidence="2">Leaf</tissue>
    </source>
</reference>
<proteinExistence type="predicted"/>
<dbReference type="Proteomes" id="UP000233551">
    <property type="component" value="Unassembled WGS sequence"/>
</dbReference>
<evidence type="ECO:0000313" key="2">
    <source>
        <dbReference type="EMBL" id="PKI34798.1"/>
    </source>
</evidence>
<dbReference type="EMBL" id="PGOL01005658">
    <property type="protein sequence ID" value="PKI34798.1"/>
    <property type="molecule type" value="Genomic_DNA"/>
</dbReference>
<gene>
    <name evidence="2" type="ORF">CRG98_044815</name>
</gene>
<sequence>MHEFTRCFGHSYILKTTLHSIRPDQKRRLSLSRNPKSHRHARRSRPPFTTAIAPSLAATVAGRNCRWLGLSSRESQRSRAEPRRLGKTETGRPAATTYRRGHHRFQVAETAIDDPRCETQPLNLSQVTTATERLALRHPQAGLPAGRPFRPPERLAAA</sequence>
<protein>
    <submittedName>
        <fullName evidence="2">Uncharacterized protein</fullName>
    </submittedName>
</protein>
<feature type="compositionally biased region" description="Basic and acidic residues" evidence="1">
    <location>
        <begin position="74"/>
        <end position="90"/>
    </location>
</feature>